<evidence type="ECO:0000256" key="7">
    <source>
        <dbReference type="RuleBase" id="RU361267"/>
    </source>
</evidence>
<dbReference type="InterPro" id="IPR002123">
    <property type="entry name" value="Plipid/glycerol_acylTrfase"/>
</dbReference>
<dbReference type="EC" id="2.3.1.51" evidence="7"/>
<keyword evidence="8" id="KW-0812">Transmembrane</keyword>
<dbReference type="GO" id="GO:0003841">
    <property type="term" value="F:1-acylglycerol-3-phosphate O-acyltransferase activity"/>
    <property type="evidence" value="ECO:0007669"/>
    <property type="project" value="UniProtKB-UniRule"/>
</dbReference>
<dbReference type="NCBIfam" id="TIGR00530">
    <property type="entry name" value="AGP_acyltrn"/>
    <property type="match status" value="1"/>
</dbReference>
<evidence type="ECO:0000256" key="4">
    <source>
        <dbReference type="ARBA" id="ARBA00022679"/>
    </source>
</evidence>
<dbReference type="GO" id="GO:0016020">
    <property type="term" value="C:membrane"/>
    <property type="evidence" value="ECO:0007669"/>
    <property type="project" value="InterPro"/>
</dbReference>
<organism evidence="10 11">
    <name type="scientific">Salipaludibacillus agaradhaerens</name>
    <name type="common">Bacillus agaradhaerens</name>
    <dbReference type="NCBI Taxonomy" id="76935"/>
    <lineage>
        <taxon>Bacteria</taxon>
        <taxon>Bacillati</taxon>
        <taxon>Bacillota</taxon>
        <taxon>Bacilli</taxon>
        <taxon>Bacillales</taxon>
        <taxon>Bacillaceae</taxon>
    </lineage>
</organism>
<name>A0A9Q4B3A7_SALAG</name>
<evidence type="ECO:0000313" key="11">
    <source>
        <dbReference type="Proteomes" id="UP001057753"/>
    </source>
</evidence>
<evidence type="ECO:0000256" key="2">
    <source>
        <dbReference type="ARBA" id="ARBA00008655"/>
    </source>
</evidence>
<dbReference type="PANTHER" id="PTHR10434">
    <property type="entry name" value="1-ACYL-SN-GLYCEROL-3-PHOSPHATE ACYLTRANSFERASE"/>
    <property type="match status" value="1"/>
</dbReference>
<evidence type="ECO:0000313" key="10">
    <source>
        <dbReference type="EMBL" id="MCR6097355.1"/>
    </source>
</evidence>
<dbReference type="PANTHER" id="PTHR10434:SF64">
    <property type="entry name" value="1-ACYL-SN-GLYCEROL-3-PHOSPHATE ACYLTRANSFERASE-RELATED"/>
    <property type="match status" value="1"/>
</dbReference>
<dbReference type="InterPro" id="IPR004552">
    <property type="entry name" value="AGP_acyltrans"/>
</dbReference>
<dbReference type="AlphaFoldDB" id="A0A9Q4B3A7"/>
<keyword evidence="5 7" id="KW-0443">Lipid metabolism</keyword>
<dbReference type="EMBL" id="JABXYM010000001">
    <property type="protein sequence ID" value="MCR6097355.1"/>
    <property type="molecule type" value="Genomic_DNA"/>
</dbReference>
<evidence type="ECO:0000256" key="5">
    <source>
        <dbReference type="ARBA" id="ARBA00023098"/>
    </source>
</evidence>
<sequence>MLRTFIWYMYFFGYLVVVSPLLLKAHRLKKQGKKEELDTFIRTISGNWARRLIKLAGGKVSVIGAERIPKNEPLLIVSNHQGNFDIPVLLGYLGINMGFISKVEVKKIPLIRSWMIFMGCVFMDRKDRRQAVKAIKQGAESFQHGQNLVIFPEGTRSKGGPVAPFKKGSFKLATKSGVTILPVTINGSYKLMEANNNLMTPGSVVVTVTEPIRCHQTDETVDAQQLADLSRTQIMNALEDKQEHVTEELSSPV</sequence>
<feature type="domain" description="Phospholipid/glycerol acyltransferase" evidence="9">
    <location>
        <begin position="74"/>
        <end position="188"/>
    </location>
</feature>
<keyword evidence="7" id="KW-1208">Phospholipid metabolism</keyword>
<dbReference type="Proteomes" id="UP001057753">
    <property type="component" value="Unassembled WGS sequence"/>
</dbReference>
<keyword evidence="8" id="KW-1133">Transmembrane helix</keyword>
<comment type="domain">
    <text evidence="7">The HXXXXD motif is essential for acyltransferase activity and may constitute the binding site for the phosphate moiety of the glycerol-3-phosphate.</text>
</comment>
<dbReference type="SMART" id="SM00563">
    <property type="entry name" value="PlsC"/>
    <property type="match status" value="1"/>
</dbReference>
<proteinExistence type="inferred from homology"/>
<keyword evidence="6 7" id="KW-0012">Acyltransferase</keyword>
<evidence type="ECO:0000256" key="8">
    <source>
        <dbReference type="SAM" id="Phobius"/>
    </source>
</evidence>
<gene>
    <name evidence="10" type="ORF">HXA33_12445</name>
</gene>
<feature type="transmembrane region" description="Helical" evidence="8">
    <location>
        <begin position="6"/>
        <end position="23"/>
    </location>
</feature>
<protein>
    <recommendedName>
        <fullName evidence="7">1-acyl-sn-glycerol-3-phosphate acyltransferase</fullName>
        <ecNumber evidence="7">2.3.1.51</ecNumber>
    </recommendedName>
</protein>
<evidence type="ECO:0000259" key="9">
    <source>
        <dbReference type="SMART" id="SM00563"/>
    </source>
</evidence>
<dbReference type="Pfam" id="PF01553">
    <property type="entry name" value="Acyltransferase"/>
    <property type="match status" value="1"/>
</dbReference>
<dbReference type="CDD" id="cd07989">
    <property type="entry name" value="LPLAT_AGPAT-like"/>
    <property type="match status" value="1"/>
</dbReference>
<evidence type="ECO:0000256" key="1">
    <source>
        <dbReference type="ARBA" id="ARBA00005189"/>
    </source>
</evidence>
<dbReference type="RefSeq" id="WP_257821754.1">
    <property type="nucleotide sequence ID" value="NZ_JABXYM010000001.1"/>
</dbReference>
<accession>A0A9Q4B3A7</accession>
<keyword evidence="4 7" id="KW-0808">Transferase</keyword>
<dbReference type="SUPFAM" id="SSF69593">
    <property type="entry name" value="Glycerol-3-phosphate (1)-acyltransferase"/>
    <property type="match status" value="1"/>
</dbReference>
<keyword evidence="3 7" id="KW-0444">Lipid biosynthesis</keyword>
<reference evidence="10" key="1">
    <citation type="submission" date="2020-06" db="EMBL/GenBank/DDBJ databases">
        <title>Insight into the genomes of haloalkaliphilic bacilli from Kenyan soda lakes.</title>
        <authorList>
            <person name="Mwirichia R."/>
            <person name="Villamizar G.C."/>
            <person name="Poehlein A."/>
            <person name="Mugweru J."/>
            <person name="Kipnyargis A."/>
            <person name="Kiplimo D."/>
            <person name="Orwa P."/>
            <person name="Daniel R."/>
        </authorList>
    </citation>
    <scope>NUCLEOTIDE SEQUENCE</scope>
    <source>
        <strain evidence="10">B1096_S55</strain>
    </source>
</reference>
<keyword evidence="11" id="KW-1185">Reference proteome</keyword>
<keyword evidence="8" id="KW-0472">Membrane</keyword>
<comment type="pathway">
    <text evidence="1">Lipid metabolism.</text>
</comment>
<comment type="similarity">
    <text evidence="2 7">Belongs to the 1-acyl-sn-glycerol-3-phosphate acyltransferase family.</text>
</comment>
<evidence type="ECO:0000256" key="3">
    <source>
        <dbReference type="ARBA" id="ARBA00022516"/>
    </source>
</evidence>
<evidence type="ECO:0000256" key="6">
    <source>
        <dbReference type="ARBA" id="ARBA00023315"/>
    </source>
</evidence>
<dbReference type="GO" id="GO:0006654">
    <property type="term" value="P:phosphatidic acid biosynthetic process"/>
    <property type="evidence" value="ECO:0007669"/>
    <property type="project" value="TreeGrafter"/>
</dbReference>
<comment type="catalytic activity">
    <reaction evidence="7">
        <text>a 1-acyl-sn-glycero-3-phosphate + an acyl-CoA = a 1,2-diacyl-sn-glycero-3-phosphate + CoA</text>
        <dbReference type="Rhea" id="RHEA:19709"/>
        <dbReference type="ChEBI" id="CHEBI:57287"/>
        <dbReference type="ChEBI" id="CHEBI:57970"/>
        <dbReference type="ChEBI" id="CHEBI:58342"/>
        <dbReference type="ChEBI" id="CHEBI:58608"/>
        <dbReference type="EC" id="2.3.1.51"/>
    </reaction>
</comment>
<keyword evidence="7" id="KW-0594">Phospholipid biosynthesis</keyword>
<comment type="caution">
    <text evidence="10">The sequence shown here is derived from an EMBL/GenBank/DDBJ whole genome shotgun (WGS) entry which is preliminary data.</text>
</comment>